<organism evidence="3 4">
    <name type="scientific">Deinococcus ficus</name>
    <dbReference type="NCBI Taxonomy" id="317577"/>
    <lineage>
        <taxon>Bacteria</taxon>
        <taxon>Thermotogati</taxon>
        <taxon>Deinococcota</taxon>
        <taxon>Deinococci</taxon>
        <taxon>Deinococcales</taxon>
        <taxon>Deinococcaceae</taxon>
        <taxon>Deinococcus</taxon>
    </lineage>
</organism>
<accession>A0A221SWD7</accession>
<evidence type="ECO:0008006" key="5">
    <source>
        <dbReference type="Google" id="ProtNLM"/>
    </source>
</evidence>
<evidence type="ECO:0000313" key="4">
    <source>
        <dbReference type="Proteomes" id="UP000259030"/>
    </source>
</evidence>
<protein>
    <recommendedName>
        <fullName evidence="5">Lipoprotein</fullName>
    </recommendedName>
</protein>
<dbReference type="AlphaFoldDB" id="A0A221SWD7"/>
<feature type="chain" id="PRO_5011233689" description="Lipoprotein" evidence="2">
    <location>
        <begin position="33"/>
        <end position="153"/>
    </location>
</feature>
<feature type="signal peptide" evidence="2">
    <location>
        <begin position="1"/>
        <end position="32"/>
    </location>
</feature>
<evidence type="ECO:0000256" key="2">
    <source>
        <dbReference type="SAM" id="SignalP"/>
    </source>
</evidence>
<evidence type="ECO:0000256" key="1">
    <source>
        <dbReference type="SAM" id="MobiDB-lite"/>
    </source>
</evidence>
<sequence length="153" mass="16390">MPTLSSRLPQAALLALTALLVTSCGNSTPPTAGTGAEPAAGVQASEPAPSGKLVMASGAMDLIYKTEFGGGRCVLKHFREIGTNSNYFEVIHRNGNRVRLDVKMWTPYQTATWDYNDSTGSIYRGYSWALSLAVHAACKVDGAWVDAPVRRVN</sequence>
<evidence type="ECO:0000313" key="3">
    <source>
        <dbReference type="EMBL" id="ASN80962.1"/>
    </source>
</evidence>
<reference evidence="3 4" key="1">
    <citation type="submission" date="2017-05" db="EMBL/GenBank/DDBJ databases">
        <title>The complete genome sequence of Deinococcus ficus isolated from the rhizosphere of the Ficus religiosa L. in Taiwan.</title>
        <authorList>
            <person name="Wu K.-M."/>
            <person name="Liao T.-L."/>
            <person name="Liu Y.-M."/>
            <person name="Young C.-C."/>
            <person name="Tsai S.-F."/>
        </authorList>
    </citation>
    <scope>NUCLEOTIDE SEQUENCE [LARGE SCALE GENOMIC DNA]</scope>
    <source>
        <strain evidence="3 4">CC-FR2-10</strain>
    </source>
</reference>
<dbReference type="PROSITE" id="PS51257">
    <property type="entry name" value="PROKAR_LIPOPROTEIN"/>
    <property type="match status" value="1"/>
</dbReference>
<feature type="compositionally biased region" description="Low complexity" evidence="1">
    <location>
        <begin position="28"/>
        <end position="41"/>
    </location>
</feature>
<name>A0A221SWD7_9DEIO</name>
<keyword evidence="4" id="KW-1185">Reference proteome</keyword>
<proteinExistence type="predicted"/>
<gene>
    <name evidence="3" type="ORF">DFI_08105</name>
</gene>
<dbReference type="RefSeq" id="WP_027461718.1">
    <property type="nucleotide sequence ID" value="NZ_CP021081.1"/>
</dbReference>
<dbReference type="EMBL" id="CP021081">
    <property type="protein sequence ID" value="ASN80962.1"/>
    <property type="molecule type" value="Genomic_DNA"/>
</dbReference>
<dbReference type="Proteomes" id="UP000259030">
    <property type="component" value="Chromosome"/>
</dbReference>
<feature type="region of interest" description="Disordered" evidence="1">
    <location>
        <begin position="28"/>
        <end position="47"/>
    </location>
</feature>
<keyword evidence="2" id="KW-0732">Signal</keyword>
<dbReference type="KEGG" id="dfc:DFI_08105"/>